<sequence>MWMTEIARILNGSGVKMLCCPFSEPFVAVDFKDISMEKVSAAGNSRALFQLTLSTCQNKTGIREMVWEKSKGQLTPPIVVLSDGPNTSKNTSTQPPADPKVRREISILKHDKTLVSHNIHPALFKEGGEVLVNSLVTIVQERHAKTIVAPACYPSDLSSSLALFCSVLCPIMEHNTKTNRRRPHDHPELTADVTQSKRRRKREVELDHSDSVLIVGETHPNGDVRINSSKRMIPNGACPLPGTHGTGGRCAGPGPSRGKERVPNGVQPRGDTHSSHIPTLPPNPRESERMLFVQQWINNIRPDLPLWVQTSLTQIVPITNPTYYPTEEDPMGPSELTHEGKRAASDVTRLSPPEQLTVRSGASSNHMSQSYDYHTKHLAPHVASSSANAIGMLGPRYPNATGAASSTAAGNGPLLASLSNYHSHHLNMNGQSFRTPNGQNHATGVGNHRTHLAFHHNSLELLKNCSTTMDAHAQDGCTAPVGRLFDDFETRLVVKLFRDYFTKGSCPVLNEVRQRTANTVLAGRRTATSIRAKIKRLQTSGRWTDYTGI</sequence>
<evidence type="ECO:0000313" key="3">
    <source>
        <dbReference type="Proteomes" id="UP000054324"/>
    </source>
</evidence>
<dbReference type="OrthoDB" id="6261392at2759"/>
<name>A0A074Z5Z8_OPIVI</name>
<evidence type="ECO:0000313" key="2">
    <source>
        <dbReference type="EMBL" id="KER20977.1"/>
    </source>
</evidence>
<keyword evidence="3" id="KW-1185">Reference proteome</keyword>
<dbReference type="KEGG" id="ovi:T265_10589"/>
<dbReference type="RefSeq" id="XP_009175269.1">
    <property type="nucleotide sequence ID" value="XM_009177005.1"/>
</dbReference>
<feature type="region of interest" description="Disordered" evidence="1">
    <location>
        <begin position="238"/>
        <end position="285"/>
    </location>
</feature>
<feature type="region of interest" description="Disordered" evidence="1">
    <location>
        <begin position="178"/>
        <end position="205"/>
    </location>
</feature>
<protein>
    <submittedName>
        <fullName evidence="2">Uncharacterized protein</fullName>
    </submittedName>
</protein>
<gene>
    <name evidence="2" type="ORF">T265_10589</name>
</gene>
<organism evidence="2 3">
    <name type="scientific">Opisthorchis viverrini</name>
    <name type="common">Southeast Asian liver fluke</name>
    <dbReference type="NCBI Taxonomy" id="6198"/>
    <lineage>
        <taxon>Eukaryota</taxon>
        <taxon>Metazoa</taxon>
        <taxon>Spiralia</taxon>
        <taxon>Lophotrochozoa</taxon>
        <taxon>Platyhelminthes</taxon>
        <taxon>Trematoda</taxon>
        <taxon>Digenea</taxon>
        <taxon>Opisthorchiida</taxon>
        <taxon>Opisthorchiata</taxon>
        <taxon>Opisthorchiidae</taxon>
        <taxon>Opisthorchis</taxon>
    </lineage>
</organism>
<dbReference type="AlphaFoldDB" id="A0A074Z5Z8"/>
<proteinExistence type="predicted"/>
<dbReference type="Proteomes" id="UP000054324">
    <property type="component" value="Unassembled WGS sequence"/>
</dbReference>
<evidence type="ECO:0000256" key="1">
    <source>
        <dbReference type="SAM" id="MobiDB-lite"/>
    </source>
</evidence>
<dbReference type="CTD" id="20324757"/>
<dbReference type="GeneID" id="20324757"/>
<reference evidence="2 3" key="1">
    <citation type="submission" date="2013-11" db="EMBL/GenBank/DDBJ databases">
        <title>Opisthorchis viverrini - life in the bile duct.</title>
        <authorList>
            <person name="Young N.D."/>
            <person name="Nagarajan N."/>
            <person name="Lin S.J."/>
            <person name="Korhonen P.K."/>
            <person name="Jex A.R."/>
            <person name="Hall R.S."/>
            <person name="Safavi-Hemami H."/>
            <person name="Kaewkong W."/>
            <person name="Bertrand D."/>
            <person name="Gao S."/>
            <person name="Seet Q."/>
            <person name="Wongkham S."/>
            <person name="Teh B.T."/>
            <person name="Wongkham C."/>
            <person name="Intapan P.M."/>
            <person name="Maleewong W."/>
            <person name="Yang X."/>
            <person name="Hu M."/>
            <person name="Wang Z."/>
            <person name="Hofmann A."/>
            <person name="Sternberg P.W."/>
            <person name="Tan P."/>
            <person name="Wang J."/>
            <person name="Gasser R.B."/>
        </authorList>
    </citation>
    <scope>NUCLEOTIDE SEQUENCE [LARGE SCALE GENOMIC DNA]</scope>
</reference>
<accession>A0A074Z5Z8</accession>
<dbReference type="EMBL" id="KL597005">
    <property type="protein sequence ID" value="KER20977.1"/>
    <property type="molecule type" value="Genomic_DNA"/>
</dbReference>